<keyword evidence="1" id="KW-1015">Disulfide bond</keyword>
<dbReference type="PROSITE" id="PS51532">
    <property type="entry name" value="PITH"/>
    <property type="match status" value="1"/>
</dbReference>
<dbReference type="InterPro" id="IPR036249">
    <property type="entry name" value="Thioredoxin-like_sf"/>
</dbReference>
<dbReference type="PANTHER" id="PTHR46115">
    <property type="entry name" value="THIOREDOXIN-LIKE PROTEIN 1"/>
    <property type="match status" value="1"/>
</dbReference>
<dbReference type="InterPro" id="IPR010400">
    <property type="entry name" value="PITH_dom"/>
</dbReference>
<organism evidence="3 4">
    <name type="scientific">Gigaspora rosea</name>
    <dbReference type="NCBI Taxonomy" id="44941"/>
    <lineage>
        <taxon>Eukaryota</taxon>
        <taxon>Fungi</taxon>
        <taxon>Fungi incertae sedis</taxon>
        <taxon>Mucoromycota</taxon>
        <taxon>Glomeromycotina</taxon>
        <taxon>Glomeromycetes</taxon>
        <taxon>Diversisporales</taxon>
        <taxon>Gigasporaceae</taxon>
        <taxon>Gigaspora</taxon>
    </lineage>
</organism>
<proteinExistence type="predicted"/>
<dbReference type="SUPFAM" id="SSF52833">
    <property type="entry name" value="Thioredoxin-like"/>
    <property type="match status" value="1"/>
</dbReference>
<feature type="domain" description="PITH" evidence="2">
    <location>
        <begin position="97"/>
        <end position="267"/>
    </location>
</feature>
<evidence type="ECO:0000313" key="3">
    <source>
        <dbReference type="EMBL" id="RIB26309.1"/>
    </source>
</evidence>
<dbReference type="InterPro" id="IPR008979">
    <property type="entry name" value="Galactose-bd-like_sf"/>
</dbReference>
<gene>
    <name evidence="3" type="ORF">C2G38_285973</name>
</gene>
<dbReference type="GO" id="GO:0005737">
    <property type="term" value="C:cytoplasm"/>
    <property type="evidence" value="ECO:0007669"/>
    <property type="project" value="UniProtKB-ARBA"/>
</dbReference>
<dbReference type="InterPro" id="IPR037047">
    <property type="entry name" value="PITH_dom_sf"/>
</dbReference>
<dbReference type="Pfam" id="PF06201">
    <property type="entry name" value="PITH"/>
    <property type="match status" value="1"/>
</dbReference>
<dbReference type="Pfam" id="PF00085">
    <property type="entry name" value="Thioredoxin"/>
    <property type="match status" value="1"/>
</dbReference>
<dbReference type="InterPro" id="IPR013766">
    <property type="entry name" value="Thioredoxin_domain"/>
</dbReference>
<evidence type="ECO:0000256" key="1">
    <source>
        <dbReference type="ARBA" id="ARBA00023157"/>
    </source>
</evidence>
<protein>
    <submittedName>
        <fullName evidence="3">Galactose-binding domain-like protein</fullName>
    </submittedName>
</protein>
<dbReference type="STRING" id="44941.A0A397VZ61"/>
<dbReference type="CDD" id="cd02947">
    <property type="entry name" value="TRX_family"/>
    <property type="match status" value="1"/>
</dbReference>
<dbReference type="EMBL" id="QKWP01000140">
    <property type="protein sequence ID" value="RIB26309.1"/>
    <property type="molecule type" value="Genomic_DNA"/>
</dbReference>
<accession>A0A397VZ61</accession>
<sequence>MHNITNAIEFQHFIAAPIVTLVHIYDSRCHYCGVIELAFEQLNLQYRHVNFVKIDVDEVPCIISKLSINAFPTLVKFKNGVEVRRYTGLKEIKNQAKGFKKVYGLDGLNEYIDLAQIECLNQDDNNNIKNIFNDDDTYLESNADEQLMISIPFKQHVKLHSIFIIPTDIEHAPKTIKLFANRCNLGFENVEDIVETQLFQLTENDCVDNTIKILLEFVKFQNISQITIFIENNIGNKETTSFKQLKLIGTPIKTTSMENFPIETTSMENFGKII</sequence>
<dbReference type="Proteomes" id="UP000266673">
    <property type="component" value="Unassembled WGS sequence"/>
</dbReference>
<comment type="caution">
    <text evidence="3">The sequence shown here is derived from an EMBL/GenBank/DDBJ whole genome shotgun (WGS) entry which is preliminary data.</text>
</comment>
<evidence type="ECO:0000259" key="2">
    <source>
        <dbReference type="PROSITE" id="PS51532"/>
    </source>
</evidence>
<dbReference type="SUPFAM" id="SSF49785">
    <property type="entry name" value="Galactose-binding domain-like"/>
    <property type="match status" value="1"/>
</dbReference>
<dbReference type="OrthoDB" id="10263751at2759"/>
<name>A0A397VZ61_9GLOM</name>
<keyword evidence="4" id="KW-1185">Reference proteome</keyword>
<dbReference type="Gene3D" id="3.40.30.10">
    <property type="entry name" value="Glutaredoxin"/>
    <property type="match status" value="1"/>
</dbReference>
<dbReference type="AlphaFoldDB" id="A0A397VZ61"/>
<dbReference type="Gene3D" id="2.60.120.470">
    <property type="entry name" value="PITH domain"/>
    <property type="match status" value="1"/>
</dbReference>
<reference evidence="3 4" key="1">
    <citation type="submission" date="2018-06" db="EMBL/GenBank/DDBJ databases">
        <title>Comparative genomics reveals the genomic features of Rhizophagus irregularis, R. cerebriforme, R. diaphanum and Gigaspora rosea, and their symbiotic lifestyle signature.</title>
        <authorList>
            <person name="Morin E."/>
            <person name="San Clemente H."/>
            <person name="Chen E.C.H."/>
            <person name="De La Providencia I."/>
            <person name="Hainaut M."/>
            <person name="Kuo A."/>
            <person name="Kohler A."/>
            <person name="Murat C."/>
            <person name="Tang N."/>
            <person name="Roy S."/>
            <person name="Loubradou J."/>
            <person name="Henrissat B."/>
            <person name="Grigoriev I.V."/>
            <person name="Corradi N."/>
            <person name="Roux C."/>
            <person name="Martin F.M."/>
        </authorList>
    </citation>
    <scope>NUCLEOTIDE SEQUENCE [LARGE SCALE GENOMIC DNA]</scope>
    <source>
        <strain evidence="3 4">DAOM 194757</strain>
    </source>
</reference>
<evidence type="ECO:0000313" key="4">
    <source>
        <dbReference type="Proteomes" id="UP000266673"/>
    </source>
</evidence>